<dbReference type="PROSITE" id="PS50995">
    <property type="entry name" value="HTH_MARR_2"/>
    <property type="match status" value="1"/>
</dbReference>
<dbReference type="STRING" id="260086.SAMN05216207_100525"/>
<protein>
    <submittedName>
        <fullName evidence="6">Transcriptional regulator, MarR family</fullName>
    </submittedName>
</protein>
<dbReference type="RefSeq" id="WP_093338812.1">
    <property type="nucleotide sequence ID" value="NZ_FOUY01000005.1"/>
</dbReference>
<evidence type="ECO:0000256" key="3">
    <source>
        <dbReference type="ARBA" id="ARBA00023163"/>
    </source>
</evidence>
<evidence type="ECO:0000256" key="1">
    <source>
        <dbReference type="ARBA" id="ARBA00023015"/>
    </source>
</evidence>
<dbReference type="InterPro" id="IPR000835">
    <property type="entry name" value="HTH_MarR-typ"/>
</dbReference>
<proteinExistence type="predicted"/>
<dbReference type="OrthoDB" id="4947868at2"/>
<dbReference type="InterPro" id="IPR036390">
    <property type="entry name" value="WH_DNA-bd_sf"/>
</dbReference>
<dbReference type="InterPro" id="IPR036388">
    <property type="entry name" value="WH-like_DNA-bd_sf"/>
</dbReference>
<evidence type="ECO:0000313" key="7">
    <source>
        <dbReference type="Proteomes" id="UP000199614"/>
    </source>
</evidence>
<feature type="region of interest" description="Disordered" evidence="4">
    <location>
        <begin position="1"/>
        <end position="21"/>
    </location>
</feature>
<dbReference type="GO" id="GO:0003677">
    <property type="term" value="F:DNA binding"/>
    <property type="evidence" value="ECO:0007669"/>
    <property type="project" value="UniProtKB-KW"/>
</dbReference>
<evidence type="ECO:0000259" key="5">
    <source>
        <dbReference type="PROSITE" id="PS50995"/>
    </source>
</evidence>
<dbReference type="GO" id="GO:0003700">
    <property type="term" value="F:DNA-binding transcription factor activity"/>
    <property type="evidence" value="ECO:0007669"/>
    <property type="project" value="InterPro"/>
</dbReference>
<keyword evidence="2" id="KW-0238">DNA-binding</keyword>
<feature type="compositionally biased region" description="Basic and acidic residues" evidence="4">
    <location>
        <begin position="1"/>
        <end position="16"/>
    </location>
</feature>
<dbReference type="InterPro" id="IPR052526">
    <property type="entry name" value="HTH-type_Bedaq_tolerance"/>
</dbReference>
<dbReference type="PANTHER" id="PTHR39515">
    <property type="entry name" value="CONSERVED PROTEIN"/>
    <property type="match status" value="1"/>
</dbReference>
<evidence type="ECO:0000313" key="6">
    <source>
        <dbReference type="EMBL" id="SFM93041.1"/>
    </source>
</evidence>
<name>A0A1I4UVR6_PSUAM</name>
<dbReference type="Proteomes" id="UP000199614">
    <property type="component" value="Unassembled WGS sequence"/>
</dbReference>
<dbReference type="AlphaFoldDB" id="A0A1I4UVR6"/>
<dbReference type="EMBL" id="FOUY01000005">
    <property type="protein sequence ID" value="SFM93041.1"/>
    <property type="molecule type" value="Genomic_DNA"/>
</dbReference>
<accession>A0A1I4UVR6</accession>
<dbReference type="InterPro" id="IPR023187">
    <property type="entry name" value="Tscrpt_reg_MarR-type_CS"/>
</dbReference>
<keyword evidence="7" id="KW-1185">Reference proteome</keyword>
<feature type="domain" description="HTH marR-type" evidence="5">
    <location>
        <begin position="21"/>
        <end position="153"/>
    </location>
</feature>
<sequence length="170" mass="17675">MTNIDRPHGGDPHGGDLADAWPPLASAVHELSRVLRSVGERAAGLDAITGSEVEVLRCVSARPGSTVSAVSRVLGLQASNVSTTVRSLAGRGLLERRSDPADGRRALLYPTARARRHRALLDAAWAQGIERALAELPEADAGTLRAAVPALTRLAGALDARGDHGAHPPA</sequence>
<dbReference type="PROSITE" id="PS01117">
    <property type="entry name" value="HTH_MARR_1"/>
    <property type="match status" value="1"/>
</dbReference>
<dbReference type="PANTHER" id="PTHR39515:SF2">
    <property type="entry name" value="HTH-TYPE TRANSCRIPTIONAL REGULATOR RV0880"/>
    <property type="match status" value="1"/>
</dbReference>
<dbReference type="Pfam" id="PF12802">
    <property type="entry name" value="MarR_2"/>
    <property type="match status" value="1"/>
</dbReference>
<keyword evidence="1" id="KW-0805">Transcription regulation</keyword>
<dbReference type="Gene3D" id="1.10.10.10">
    <property type="entry name" value="Winged helix-like DNA-binding domain superfamily/Winged helix DNA-binding domain"/>
    <property type="match status" value="1"/>
</dbReference>
<evidence type="ECO:0000256" key="2">
    <source>
        <dbReference type="ARBA" id="ARBA00023125"/>
    </source>
</evidence>
<organism evidence="6 7">
    <name type="scientific">Pseudonocardia ammonioxydans</name>
    <dbReference type="NCBI Taxonomy" id="260086"/>
    <lineage>
        <taxon>Bacteria</taxon>
        <taxon>Bacillati</taxon>
        <taxon>Actinomycetota</taxon>
        <taxon>Actinomycetes</taxon>
        <taxon>Pseudonocardiales</taxon>
        <taxon>Pseudonocardiaceae</taxon>
        <taxon>Pseudonocardia</taxon>
    </lineage>
</organism>
<dbReference type="SUPFAM" id="SSF46785">
    <property type="entry name" value="Winged helix' DNA-binding domain"/>
    <property type="match status" value="1"/>
</dbReference>
<gene>
    <name evidence="6" type="ORF">SAMN05216207_100525</name>
</gene>
<dbReference type="SMART" id="SM00347">
    <property type="entry name" value="HTH_MARR"/>
    <property type="match status" value="1"/>
</dbReference>
<keyword evidence="3" id="KW-0804">Transcription</keyword>
<evidence type="ECO:0000256" key="4">
    <source>
        <dbReference type="SAM" id="MobiDB-lite"/>
    </source>
</evidence>
<reference evidence="6 7" key="1">
    <citation type="submission" date="2016-10" db="EMBL/GenBank/DDBJ databases">
        <authorList>
            <person name="de Groot N.N."/>
        </authorList>
    </citation>
    <scope>NUCLEOTIDE SEQUENCE [LARGE SCALE GENOMIC DNA]</scope>
    <source>
        <strain evidence="6 7">CGMCC 4.1877</strain>
    </source>
</reference>